<dbReference type="Pfam" id="PF02321">
    <property type="entry name" value="OEP"/>
    <property type="match status" value="2"/>
</dbReference>
<evidence type="ECO:0000313" key="4">
    <source>
        <dbReference type="Proteomes" id="UP000638732"/>
    </source>
</evidence>
<keyword evidence="2" id="KW-0472">Membrane</keyword>
<dbReference type="NCBIfam" id="TIGR01845">
    <property type="entry name" value="outer_NodT"/>
    <property type="match status" value="1"/>
</dbReference>
<dbReference type="EMBL" id="WWEO01000040">
    <property type="protein sequence ID" value="NCD69026.1"/>
    <property type="molecule type" value="Genomic_DNA"/>
</dbReference>
<accession>A0A966DT46</accession>
<evidence type="ECO:0000313" key="3">
    <source>
        <dbReference type="EMBL" id="NCD69026.1"/>
    </source>
</evidence>
<dbReference type="RefSeq" id="WP_166585007.1">
    <property type="nucleotide sequence ID" value="NZ_WWEO01000040.1"/>
</dbReference>
<sequence length="472" mass="51399">MKKYISGLGLVAVLLSACSVSKDIKAPAPEVPATFRNAAAVTTGDTSSIADIQWRQFFTEPVLQKLIDSAIIRNYDVQIAVKNIESSQLLFKQVKWNYVPEVALNVTANSQRPSDNSITGLSINQYNIGTHHIEDYSANLSLSWEADIWGKIRNQQKSALASYLQTNEAKKLIQTNIVAGVSQGYYNLLMLDAQLDIAKRNVRLNDSTLRIIKLQYDAGQVTSLAVQQADAQRLVAAGLVPQLEQNITIQENALRILTGALPDKIERTASLDQITIPDNISTGVATAVVSRRPDVRSAELALNIANANVGITNANMYPALRITASGGLNSFKSSNWFNIPASLFGIVGASVVTPLLDHKQLSTQYKVAKVDREKVVLQFRQSVLNAVGEVSNALVSIEKLKAQQAIAADRVSTLQKATGNANLLFRNGLANYLEVITAQSNVLQSELELATIKRDQLNAVSELYRSLGGGWK</sequence>
<evidence type="ECO:0000256" key="2">
    <source>
        <dbReference type="RuleBase" id="RU362097"/>
    </source>
</evidence>
<protein>
    <submittedName>
        <fullName evidence="3">Efflux transporter outer membrane subunit</fullName>
    </submittedName>
</protein>
<keyword evidence="2" id="KW-0564">Palmitate</keyword>
<dbReference type="Gene3D" id="2.20.200.10">
    <property type="entry name" value="Outer membrane efflux proteins (OEP)"/>
    <property type="match status" value="1"/>
</dbReference>
<evidence type="ECO:0000256" key="1">
    <source>
        <dbReference type="ARBA" id="ARBA00007613"/>
    </source>
</evidence>
<comment type="caution">
    <text evidence="3">The sequence shown here is derived from an EMBL/GenBank/DDBJ whole genome shotgun (WGS) entry which is preliminary data.</text>
</comment>
<dbReference type="GO" id="GO:0015562">
    <property type="term" value="F:efflux transmembrane transporter activity"/>
    <property type="evidence" value="ECO:0007669"/>
    <property type="project" value="InterPro"/>
</dbReference>
<keyword evidence="2" id="KW-1134">Transmembrane beta strand</keyword>
<dbReference type="AlphaFoldDB" id="A0A966DT46"/>
<organism evidence="3 4">
    <name type="scientific">Mucilaginibacter agri</name>
    <dbReference type="NCBI Taxonomy" id="2695265"/>
    <lineage>
        <taxon>Bacteria</taxon>
        <taxon>Pseudomonadati</taxon>
        <taxon>Bacteroidota</taxon>
        <taxon>Sphingobacteriia</taxon>
        <taxon>Sphingobacteriales</taxon>
        <taxon>Sphingobacteriaceae</taxon>
        <taxon>Mucilaginibacter</taxon>
    </lineage>
</organism>
<feature type="chain" id="PRO_5038160253" evidence="2">
    <location>
        <begin position="23"/>
        <end position="472"/>
    </location>
</feature>
<reference evidence="3" key="2">
    <citation type="submission" date="2020-10" db="EMBL/GenBank/DDBJ databases">
        <title>Mucilaginibacter sp. nov., isolated from soil.</title>
        <authorList>
            <person name="Jeon C.O."/>
        </authorList>
    </citation>
    <scope>NUCLEOTIDE SEQUENCE</scope>
    <source>
        <strain evidence="3">R11</strain>
    </source>
</reference>
<keyword evidence="4" id="KW-1185">Reference proteome</keyword>
<keyword evidence="2" id="KW-0732">Signal</keyword>
<comment type="subcellular location">
    <subcellularLocation>
        <location evidence="2">Cell membrane</location>
        <topology evidence="2">Lipid-anchor</topology>
    </subcellularLocation>
</comment>
<dbReference type="PROSITE" id="PS51257">
    <property type="entry name" value="PROKAR_LIPOPROTEIN"/>
    <property type="match status" value="1"/>
</dbReference>
<dbReference type="PANTHER" id="PTHR30203:SF33">
    <property type="entry name" value="BLR4455 PROTEIN"/>
    <property type="match status" value="1"/>
</dbReference>
<gene>
    <name evidence="3" type="ORF">GSY63_06635</name>
</gene>
<dbReference type="Proteomes" id="UP000638732">
    <property type="component" value="Unassembled WGS sequence"/>
</dbReference>
<name>A0A966DT46_9SPHI</name>
<feature type="signal peptide" evidence="2">
    <location>
        <begin position="1"/>
        <end position="22"/>
    </location>
</feature>
<dbReference type="Gene3D" id="1.20.1600.10">
    <property type="entry name" value="Outer membrane efflux proteins (OEP)"/>
    <property type="match status" value="1"/>
</dbReference>
<dbReference type="InterPro" id="IPR010131">
    <property type="entry name" value="MdtP/NodT-like"/>
</dbReference>
<dbReference type="SUPFAM" id="SSF56954">
    <property type="entry name" value="Outer membrane efflux proteins (OEP)"/>
    <property type="match status" value="1"/>
</dbReference>
<proteinExistence type="inferred from homology"/>
<comment type="similarity">
    <text evidence="1 2">Belongs to the outer membrane factor (OMF) (TC 1.B.17) family.</text>
</comment>
<dbReference type="PANTHER" id="PTHR30203">
    <property type="entry name" value="OUTER MEMBRANE CATION EFFLUX PROTEIN"/>
    <property type="match status" value="1"/>
</dbReference>
<dbReference type="GO" id="GO:0005886">
    <property type="term" value="C:plasma membrane"/>
    <property type="evidence" value="ECO:0007669"/>
    <property type="project" value="UniProtKB-SubCell"/>
</dbReference>
<dbReference type="InterPro" id="IPR003423">
    <property type="entry name" value="OMP_efflux"/>
</dbReference>
<reference evidence="3" key="1">
    <citation type="submission" date="2020-01" db="EMBL/GenBank/DDBJ databases">
        <authorList>
            <person name="Seo Y.L."/>
        </authorList>
    </citation>
    <scope>NUCLEOTIDE SEQUENCE</scope>
    <source>
        <strain evidence="3">R11</strain>
    </source>
</reference>
<keyword evidence="2" id="KW-0812">Transmembrane</keyword>
<keyword evidence="2" id="KW-0449">Lipoprotein</keyword>